<organism evidence="3 4">
    <name type="scientific">Legionella busanensis</name>
    <dbReference type="NCBI Taxonomy" id="190655"/>
    <lineage>
        <taxon>Bacteria</taxon>
        <taxon>Pseudomonadati</taxon>
        <taxon>Pseudomonadota</taxon>
        <taxon>Gammaproteobacteria</taxon>
        <taxon>Legionellales</taxon>
        <taxon>Legionellaceae</taxon>
        <taxon>Legionella</taxon>
    </lineage>
</organism>
<dbReference type="RefSeq" id="WP_131740748.1">
    <property type="nucleotide sequence ID" value="NZ_UGOD01000001.1"/>
</dbReference>
<dbReference type="Proteomes" id="UP000254794">
    <property type="component" value="Unassembled WGS sequence"/>
</dbReference>
<dbReference type="InterPro" id="IPR050879">
    <property type="entry name" value="Acyltransferase_3"/>
</dbReference>
<keyword evidence="1" id="KW-0812">Transmembrane</keyword>
<feature type="transmembrane region" description="Helical" evidence="1">
    <location>
        <begin position="307"/>
        <end position="326"/>
    </location>
</feature>
<evidence type="ECO:0000313" key="3">
    <source>
        <dbReference type="EMBL" id="STX50218.1"/>
    </source>
</evidence>
<proteinExistence type="predicted"/>
<evidence type="ECO:0000259" key="2">
    <source>
        <dbReference type="Pfam" id="PF01757"/>
    </source>
</evidence>
<name>A0A378JHQ7_9GAMM</name>
<dbReference type="InterPro" id="IPR002656">
    <property type="entry name" value="Acyl_transf_3_dom"/>
</dbReference>
<feature type="transmembrane region" description="Helical" evidence="1">
    <location>
        <begin position="126"/>
        <end position="144"/>
    </location>
</feature>
<dbReference type="OrthoDB" id="9767863at2"/>
<keyword evidence="1" id="KW-0472">Membrane</keyword>
<feature type="transmembrane region" description="Helical" evidence="1">
    <location>
        <begin position="279"/>
        <end position="295"/>
    </location>
</feature>
<dbReference type="GO" id="GO:0016747">
    <property type="term" value="F:acyltransferase activity, transferring groups other than amino-acyl groups"/>
    <property type="evidence" value="ECO:0007669"/>
    <property type="project" value="InterPro"/>
</dbReference>
<feature type="transmembrane region" description="Helical" evidence="1">
    <location>
        <begin position="176"/>
        <end position="194"/>
    </location>
</feature>
<accession>A0A378JHQ7</accession>
<keyword evidence="3" id="KW-0808">Transferase</keyword>
<reference evidence="3 4" key="1">
    <citation type="submission" date="2018-06" db="EMBL/GenBank/DDBJ databases">
        <authorList>
            <consortium name="Pathogen Informatics"/>
            <person name="Doyle S."/>
        </authorList>
    </citation>
    <scope>NUCLEOTIDE SEQUENCE [LARGE SCALE GENOMIC DNA]</scope>
    <source>
        <strain evidence="3 4">NCTC13316</strain>
    </source>
</reference>
<feature type="transmembrane region" description="Helical" evidence="1">
    <location>
        <begin position="201"/>
        <end position="218"/>
    </location>
</feature>
<dbReference type="Pfam" id="PF01757">
    <property type="entry name" value="Acyl_transf_3"/>
    <property type="match status" value="1"/>
</dbReference>
<feature type="transmembrane region" description="Helical" evidence="1">
    <location>
        <begin position="40"/>
        <end position="58"/>
    </location>
</feature>
<dbReference type="EMBL" id="UGOD01000001">
    <property type="protein sequence ID" value="STX50218.1"/>
    <property type="molecule type" value="Genomic_DNA"/>
</dbReference>
<feature type="transmembrane region" description="Helical" evidence="1">
    <location>
        <begin position="255"/>
        <end position="273"/>
    </location>
</feature>
<keyword evidence="1" id="KW-1133">Transmembrane helix</keyword>
<feature type="transmembrane region" description="Helical" evidence="1">
    <location>
        <begin position="230"/>
        <end position="248"/>
    </location>
</feature>
<dbReference type="PANTHER" id="PTHR23028">
    <property type="entry name" value="ACETYLTRANSFERASE"/>
    <property type="match status" value="1"/>
</dbReference>
<evidence type="ECO:0000256" key="1">
    <source>
        <dbReference type="SAM" id="Phobius"/>
    </source>
</evidence>
<dbReference type="AlphaFoldDB" id="A0A378JHQ7"/>
<evidence type="ECO:0000313" key="4">
    <source>
        <dbReference type="Proteomes" id="UP000254794"/>
    </source>
</evidence>
<keyword evidence="3" id="KW-0012">Acyltransferase</keyword>
<protein>
    <submittedName>
        <fullName evidence="3">Acyltransferase</fullName>
    </submittedName>
</protein>
<keyword evidence="4" id="KW-1185">Reference proteome</keyword>
<feature type="transmembrane region" description="Helical" evidence="1">
    <location>
        <begin position="338"/>
        <end position="360"/>
    </location>
</feature>
<feature type="transmembrane region" description="Helical" evidence="1">
    <location>
        <begin position="79"/>
        <end position="106"/>
    </location>
</feature>
<gene>
    <name evidence="3" type="ORF">NCTC13316_00285</name>
</gene>
<sequence length="393" mass="46177">MLFSGRAILEVSIAILLIKNYSTSHLYLDKYTMQQVKNRMIFLDYLRIFAFISVLIGHKFYPLLHHIAHNHKIPHLFRFLVKLTLPFFLAGNTGVVVFFLVSGYVITYVLQAELPFEFLVKRIFRIYPLFVIALLLQVFLNSIIDHSSPNYYVLIPQLLLIGDFFQAPNVLGGVEWTLRVEIIFYFIMFLMRLLNLTNKDTIALPFTLIFLTLLLNLLSPIPGVNTWNMAYLNMYGPFLFLGVFIYLYENQRIKLSTLMAFTGLVFVQLWHLNVVYQPYWSHTLLSLRAFLLFLITWKFREKLTSNAIIIFTSELTYSIYLFHNWLYDRIIQNFNGSFLVKTTCTLILLILICTFFVKFIEKPAIKLGRKVYNNLAKQISKIKFARMTHPDHI</sequence>
<feature type="domain" description="Acyltransferase 3" evidence="2">
    <location>
        <begin position="41"/>
        <end position="356"/>
    </location>
</feature>